<keyword evidence="2" id="KW-0472">Membrane</keyword>
<evidence type="ECO:0000256" key="1">
    <source>
        <dbReference type="SAM" id="MobiDB-lite"/>
    </source>
</evidence>
<dbReference type="EMBL" id="CACRXK020010525">
    <property type="protein sequence ID" value="CAB4019556.1"/>
    <property type="molecule type" value="Genomic_DNA"/>
</dbReference>
<keyword evidence="2" id="KW-0812">Transmembrane</keyword>
<keyword evidence="2" id="KW-1133">Transmembrane helix</keyword>
<proteinExistence type="predicted"/>
<dbReference type="GO" id="GO:0005856">
    <property type="term" value="C:cytoskeleton"/>
    <property type="evidence" value="ECO:0007669"/>
    <property type="project" value="TreeGrafter"/>
</dbReference>
<keyword evidence="4" id="KW-1185">Reference proteome</keyword>
<dbReference type="InterPro" id="IPR018980">
    <property type="entry name" value="FERM_PH-like_C"/>
</dbReference>
<dbReference type="SMART" id="SM01195">
    <property type="entry name" value="FA"/>
    <property type="match status" value="1"/>
</dbReference>
<dbReference type="Pfam" id="PF09380">
    <property type="entry name" value="FERM_C"/>
    <property type="match status" value="1"/>
</dbReference>
<dbReference type="InterPro" id="IPR011993">
    <property type="entry name" value="PH-like_dom_sf"/>
</dbReference>
<feature type="compositionally biased region" description="Polar residues" evidence="1">
    <location>
        <begin position="107"/>
        <end position="126"/>
    </location>
</feature>
<dbReference type="AlphaFoldDB" id="A0A6S7IPF6"/>
<comment type="caution">
    <text evidence="3">The sequence shown here is derived from an EMBL/GenBank/DDBJ whole genome shotgun (WGS) entry which is preliminary data.</text>
</comment>
<reference evidence="3" key="1">
    <citation type="submission" date="2020-04" db="EMBL/GenBank/DDBJ databases">
        <authorList>
            <person name="Alioto T."/>
            <person name="Alioto T."/>
            <person name="Gomez Garrido J."/>
        </authorList>
    </citation>
    <scope>NUCLEOTIDE SEQUENCE</scope>
    <source>
        <strain evidence="3">A484AB</strain>
    </source>
</reference>
<protein>
    <submittedName>
        <fullName evidence="3">FERM domain-containing 3-like</fullName>
    </submittedName>
</protein>
<dbReference type="Gene3D" id="2.30.29.30">
    <property type="entry name" value="Pleckstrin-homology domain (PH domain)/Phosphotyrosine-binding domain (PTB)"/>
    <property type="match status" value="1"/>
</dbReference>
<dbReference type="InterPro" id="IPR014847">
    <property type="entry name" value="FA"/>
</dbReference>
<dbReference type="OrthoDB" id="6235974at2759"/>
<dbReference type="PROSITE" id="PS50057">
    <property type="entry name" value="FERM_3"/>
    <property type="match status" value="1"/>
</dbReference>
<dbReference type="InterPro" id="IPR000299">
    <property type="entry name" value="FERM_domain"/>
</dbReference>
<name>A0A6S7IPF6_PARCT</name>
<feature type="compositionally biased region" description="Polar residues" evidence="1">
    <location>
        <begin position="151"/>
        <end position="160"/>
    </location>
</feature>
<gene>
    <name evidence="3" type="ORF">PACLA_8A046106</name>
</gene>
<dbReference type="SUPFAM" id="SSF50729">
    <property type="entry name" value="PH domain-like"/>
    <property type="match status" value="1"/>
</dbReference>
<dbReference type="SMART" id="SM01196">
    <property type="entry name" value="FERM_C"/>
    <property type="match status" value="1"/>
</dbReference>
<feature type="region of interest" description="Disordered" evidence="1">
    <location>
        <begin position="105"/>
        <end position="178"/>
    </location>
</feature>
<evidence type="ECO:0000256" key="2">
    <source>
        <dbReference type="SAM" id="Phobius"/>
    </source>
</evidence>
<accession>A0A6S7IPF6</accession>
<organism evidence="3 4">
    <name type="scientific">Paramuricea clavata</name>
    <name type="common">Red gorgonian</name>
    <name type="synonym">Violescent sea-whip</name>
    <dbReference type="NCBI Taxonomy" id="317549"/>
    <lineage>
        <taxon>Eukaryota</taxon>
        <taxon>Metazoa</taxon>
        <taxon>Cnidaria</taxon>
        <taxon>Anthozoa</taxon>
        <taxon>Octocorallia</taxon>
        <taxon>Malacalcyonacea</taxon>
        <taxon>Plexauridae</taxon>
        <taxon>Paramuricea</taxon>
    </lineage>
</organism>
<dbReference type="Pfam" id="PF08736">
    <property type="entry name" value="FA"/>
    <property type="match status" value="1"/>
</dbReference>
<sequence>DQEGVQLYLGLTPEGIAIIREAKKVSGFPWGDVLKVSYDSRVFYVQIQKEERKANYGFRLPDHGACKHLWKCAIEHHTFYSNEIKPGKVRRSSSLSPQRFFKRHSKYQYSGRTQDQVIKDSLSIQRPNPEIKRTPSIRISTRQDVSKKSSETANNNRNTADTPSGDGSTSTFSGSDPLKEFETEHIPEVPPDDHNHSQIDLVDSKWTGNENGPVTEVGAVSDSETPENEGNVALSVLFILLLVALIIIPVAVVVQSNKEAIKSSSAYQSFAAWFQSVTGVNIL</sequence>
<feature type="compositionally biased region" description="Low complexity" evidence="1">
    <location>
        <begin position="161"/>
        <end position="176"/>
    </location>
</feature>
<dbReference type="Proteomes" id="UP001152795">
    <property type="component" value="Unassembled WGS sequence"/>
</dbReference>
<dbReference type="PANTHER" id="PTHR23280">
    <property type="entry name" value="4.1 G PROTEIN"/>
    <property type="match status" value="1"/>
</dbReference>
<feature type="non-terminal residue" evidence="3">
    <location>
        <position position="1"/>
    </location>
</feature>
<evidence type="ECO:0000313" key="3">
    <source>
        <dbReference type="EMBL" id="CAB4019556.1"/>
    </source>
</evidence>
<evidence type="ECO:0000313" key="4">
    <source>
        <dbReference type="Proteomes" id="UP001152795"/>
    </source>
</evidence>
<dbReference type="GO" id="GO:0031032">
    <property type="term" value="P:actomyosin structure organization"/>
    <property type="evidence" value="ECO:0007669"/>
    <property type="project" value="TreeGrafter"/>
</dbReference>
<feature type="transmembrane region" description="Helical" evidence="2">
    <location>
        <begin position="232"/>
        <end position="254"/>
    </location>
</feature>
<dbReference type="PANTHER" id="PTHR23280:SF32">
    <property type="entry name" value="FI22325P1"/>
    <property type="match status" value="1"/>
</dbReference>